<dbReference type="PROSITE" id="PS50102">
    <property type="entry name" value="RRM"/>
    <property type="match status" value="1"/>
</dbReference>
<dbReference type="OrthoDB" id="4207594at2759"/>
<evidence type="ECO:0000313" key="8">
    <source>
        <dbReference type="EMBL" id="CAI5757861.1"/>
    </source>
</evidence>
<keyword evidence="4" id="KW-0687">Ribonucleoprotein</keyword>
<dbReference type="AlphaFoldDB" id="A0A9W4TWI9"/>
<organism evidence="8 9">
    <name type="scientific">Candida verbasci</name>
    <dbReference type="NCBI Taxonomy" id="1227364"/>
    <lineage>
        <taxon>Eukaryota</taxon>
        <taxon>Fungi</taxon>
        <taxon>Dikarya</taxon>
        <taxon>Ascomycota</taxon>
        <taxon>Saccharomycotina</taxon>
        <taxon>Pichiomycetes</taxon>
        <taxon>Debaryomycetaceae</taxon>
        <taxon>Candida/Lodderomyces clade</taxon>
        <taxon>Candida</taxon>
    </lineage>
</organism>
<gene>
    <name evidence="8" type="ORF">CANVERA_P2373</name>
</gene>
<evidence type="ECO:0000256" key="3">
    <source>
        <dbReference type="ARBA" id="ARBA00023242"/>
    </source>
</evidence>
<dbReference type="PANTHER" id="PTHR13952:SF5">
    <property type="entry name" value="U1 SMALL NUCLEAR RIBONUCLEOPROTEIN 70 KDA"/>
    <property type="match status" value="1"/>
</dbReference>
<sequence>MSDDKYPTSIQNLFKPKLPFKYVEPNDYPPQLRKTSNITPITNYKSYIYDYVKNISTIEEENKNKIKKLRPKQQKIRSHNQLKINANLKKQEKEENLQRQIKQWNDPEYLKTLEENGTFTKDPYKTVFLGRLPYEIENGSELTKYFEKYGPVENIKIIKDLDGKPRGYGFLIFNSEYDAKSCVSDLCKTGLKLNNGKKVLIDFERSRIMRNFNPRRLGGDEGGRGYTRTGKYSSVASTGRRMNIANNPNIQIPPKRSYQNNNSHHNSHHQQQQMTSHLRHSNPPHNGISNIPTGPTSMRDKYAKYSSVSSSNGKLPTGPSAALNTNGKLPTGPSYKSQSSDRSMRSIRRGD</sequence>
<dbReference type="GO" id="GO:0030619">
    <property type="term" value="F:U1 snRNA binding"/>
    <property type="evidence" value="ECO:0007669"/>
    <property type="project" value="TreeGrafter"/>
</dbReference>
<keyword evidence="9" id="KW-1185">Reference proteome</keyword>
<dbReference type="PANTHER" id="PTHR13952">
    <property type="entry name" value="U1 SMALL NUCLEAR RIBONUCLEOPROTEIN 70 KD"/>
    <property type="match status" value="1"/>
</dbReference>
<dbReference type="GO" id="GO:0003729">
    <property type="term" value="F:mRNA binding"/>
    <property type="evidence" value="ECO:0007669"/>
    <property type="project" value="TreeGrafter"/>
</dbReference>
<dbReference type="GO" id="GO:0071004">
    <property type="term" value="C:U2-type prespliceosome"/>
    <property type="evidence" value="ECO:0007669"/>
    <property type="project" value="TreeGrafter"/>
</dbReference>
<proteinExistence type="predicted"/>
<dbReference type="SMART" id="SM00360">
    <property type="entry name" value="RRM"/>
    <property type="match status" value="1"/>
</dbReference>
<protein>
    <recommendedName>
        <fullName evidence="7">RRM domain-containing protein</fullName>
    </recommendedName>
</protein>
<dbReference type="InterPro" id="IPR012677">
    <property type="entry name" value="Nucleotide-bd_a/b_plait_sf"/>
</dbReference>
<feature type="compositionally biased region" description="Polar residues" evidence="6">
    <location>
        <begin position="283"/>
        <end position="296"/>
    </location>
</feature>
<dbReference type="GO" id="GO:0000398">
    <property type="term" value="P:mRNA splicing, via spliceosome"/>
    <property type="evidence" value="ECO:0007669"/>
    <property type="project" value="TreeGrafter"/>
</dbReference>
<evidence type="ECO:0000256" key="2">
    <source>
        <dbReference type="ARBA" id="ARBA00022884"/>
    </source>
</evidence>
<dbReference type="InterPro" id="IPR035979">
    <property type="entry name" value="RBD_domain_sf"/>
</dbReference>
<accession>A0A9W4TWI9</accession>
<comment type="caution">
    <text evidence="8">The sequence shown here is derived from an EMBL/GenBank/DDBJ whole genome shotgun (WGS) entry which is preliminary data.</text>
</comment>
<name>A0A9W4TWI9_9ASCO</name>
<dbReference type="InterPro" id="IPR022023">
    <property type="entry name" value="U1snRNP70_N"/>
</dbReference>
<feature type="region of interest" description="Disordered" evidence="6">
    <location>
        <begin position="213"/>
        <end position="351"/>
    </location>
</feature>
<dbReference type="Gene3D" id="3.30.70.330">
    <property type="match status" value="1"/>
</dbReference>
<evidence type="ECO:0000256" key="5">
    <source>
        <dbReference type="PROSITE-ProRule" id="PRU00176"/>
    </source>
</evidence>
<feature type="compositionally biased region" description="Low complexity" evidence="6">
    <location>
        <begin position="243"/>
        <end position="273"/>
    </location>
</feature>
<dbReference type="GO" id="GO:0071011">
    <property type="term" value="C:precatalytic spliceosome"/>
    <property type="evidence" value="ECO:0007669"/>
    <property type="project" value="TreeGrafter"/>
</dbReference>
<evidence type="ECO:0000259" key="7">
    <source>
        <dbReference type="PROSITE" id="PS50102"/>
    </source>
</evidence>
<dbReference type="EMBL" id="CANTUO010000002">
    <property type="protein sequence ID" value="CAI5757861.1"/>
    <property type="molecule type" value="Genomic_DNA"/>
</dbReference>
<evidence type="ECO:0000256" key="1">
    <source>
        <dbReference type="ARBA" id="ARBA00004123"/>
    </source>
</evidence>
<dbReference type="SUPFAM" id="SSF54928">
    <property type="entry name" value="RNA-binding domain, RBD"/>
    <property type="match status" value="1"/>
</dbReference>
<feature type="compositionally biased region" description="Polar residues" evidence="6">
    <location>
        <begin position="322"/>
        <end position="341"/>
    </location>
</feature>
<evidence type="ECO:0000256" key="6">
    <source>
        <dbReference type="SAM" id="MobiDB-lite"/>
    </source>
</evidence>
<comment type="subcellular location">
    <subcellularLocation>
        <location evidence="1">Nucleus</location>
    </subcellularLocation>
</comment>
<keyword evidence="3" id="KW-0539">Nucleus</keyword>
<keyword evidence="2 5" id="KW-0694">RNA-binding</keyword>
<evidence type="ECO:0000313" key="9">
    <source>
        <dbReference type="Proteomes" id="UP001152885"/>
    </source>
</evidence>
<dbReference type="InterPro" id="IPR051183">
    <property type="entry name" value="U1_U11-U12_snRNP_70-35kDa"/>
</dbReference>
<reference evidence="8" key="1">
    <citation type="submission" date="2022-12" db="EMBL/GenBank/DDBJ databases">
        <authorList>
            <person name="Brejova B."/>
        </authorList>
    </citation>
    <scope>NUCLEOTIDE SEQUENCE</scope>
</reference>
<dbReference type="InterPro" id="IPR000504">
    <property type="entry name" value="RRM_dom"/>
</dbReference>
<dbReference type="Proteomes" id="UP001152885">
    <property type="component" value="Unassembled WGS sequence"/>
</dbReference>
<dbReference type="Pfam" id="PF12220">
    <property type="entry name" value="U1snRNP70_N"/>
    <property type="match status" value="1"/>
</dbReference>
<dbReference type="Pfam" id="PF00076">
    <property type="entry name" value="RRM_1"/>
    <property type="match status" value="1"/>
</dbReference>
<dbReference type="GO" id="GO:0005685">
    <property type="term" value="C:U1 snRNP"/>
    <property type="evidence" value="ECO:0007669"/>
    <property type="project" value="TreeGrafter"/>
</dbReference>
<feature type="compositionally biased region" description="Basic and acidic residues" evidence="6">
    <location>
        <begin position="342"/>
        <end position="351"/>
    </location>
</feature>
<evidence type="ECO:0000256" key="4">
    <source>
        <dbReference type="ARBA" id="ARBA00023274"/>
    </source>
</evidence>
<feature type="domain" description="RRM" evidence="7">
    <location>
        <begin position="125"/>
        <end position="206"/>
    </location>
</feature>